<evidence type="ECO:0000313" key="2">
    <source>
        <dbReference type="EMBL" id="KAH7069531.1"/>
    </source>
</evidence>
<evidence type="ECO:0000256" key="1">
    <source>
        <dbReference type="SAM" id="SignalP"/>
    </source>
</evidence>
<sequence>MHYEHFTHPLLWSACCLGALDFVSGSFMRRPAFYNEKRFLLPGYTPGDASSFSSSALVFARHHARRLRPTSLGRRKSCWLCSHIDGVHEGYTPVQWKPSWTCHGQLSGEAVARLFASSCRMLSTWARNHTKAQF</sequence>
<proteinExistence type="predicted"/>
<accession>A0A8K0QUH3</accession>
<feature type="signal peptide" evidence="1">
    <location>
        <begin position="1"/>
        <end position="25"/>
    </location>
</feature>
<protein>
    <recommendedName>
        <fullName evidence="4">Secreted protein</fullName>
    </recommendedName>
</protein>
<organism evidence="2 3">
    <name type="scientific">Paraphoma chrysanthemicola</name>
    <dbReference type="NCBI Taxonomy" id="798071"/>
    <lineage>
        <taxon>Eukaryota</taxon>
        <taxon>Fungi</taxon>
        <taxon>Dikarya</taxon>
        <taxon>Ascomycota</taxon>
        <taxon>Pezizomycotina</taxon>
        <taxon>Dothideomycetes</taxon>
        <taxon>Pleosporomycetidae</taxon>
        <taxon>Pleosporales</taxon>
        <taxon>Pleosporineae</taxon>
        <taxon>Phaeosphaeriaceae</taxon>
        <taxon>Paraphoma</taxon>
    </lineage>
</organism>
<reference evidence="2" key="1">
    <citation type="journal article" date="2021" name="Nat. Commun.">
        <title>Genetic determinants of endophytism in the Arabidopsis root mycobiome.</title>
        <authorList>
            <person name="Mesny F."/>
            <person name="Miyauchi S."/>
            <person name="Thiergart T."/>
            <person name="Pickel B."/>
            <person name="Atanasova L."/>
            <person name="Karlsson M."/>
            <person name="Huettel B."/>
            <person name="Barry K.W."/>
            <person name="Haridas S."/>
            <person name="Chen C."/>
            <person name="Bauer D."/>
            <person name="Andreopoulos W."/>
            <person name="Pangilinan J."/>
            <person name="LaButti K."/>
            <person name="Riley R."/>
            <person name="Lipzen A."/>
            <person name="Clum A."/>
            <person name="Drula E."/>
            <person name="Henrissat B."/>
            <person name="Kohler A."/>
            <person name="Grigoriev I.V."/>
            <person name="Martin F.M."/>
            <person name="Hacquard S."/>
        </authorList>
    </citation>
    <scope>NUCLEOTIDE SEQUENCE</scope>
    <source>
        <strain evidence="2">MPI-SDFR-AT-0120</strain>
    </source>
</reference>
<keyword evidence="1" id="KW-0732">Signal</keyword>
<keyword evidence="3" id="KW-1185">Reference proteome</keyword>
<name>A0A8K0QUH3_9PLEO</name>
<evidence type="ECO:0008006" key="4">
    <source>
        <dbReference type="Google" id="ProtNLM"/>
    </source>
</evidence>
<dbReference type="EMBL" id="JAGMVJ010000029">
    <property type="protein sequence ID" value="KAH7069531.1"/>
    <property type="molecule type" value="Genomic_DNA"/>
</dbReference>
<evidence type="ECO:0000313" key="3">
    <source>
        <dbReference type="Proteomes" id="UP000813461"/>
    </source>
</evidence>
<gene>
    <name evidence="2" type="ORF">FB567DRAFT_226315</name>
</gene>
<dbReference type="AlphaFoldDB" id="A0A8K0QUH3"/>
<dbReference type="Proteomes" id="UP000813461">
    <property type="component" value="Unassembled WGS sequence"/>
</dbReference>
<feature type="chain" id="PRO_5035468042" description="Secreted protein" evidence="1">
    <location>
        <begin position="26"/>
        <end position="134"/>
    </location>
</feature>
<comment type="caution">
    <text evidence="2">The sequence shown here is derived from an EMBL/GenBank/DDBJ whole genome shotgun (WGS) entry which is preliminary data.</text>
</comment>